<dbReference type="InterPro" id="IPR000182">
    <property type="entry name" value="GNAT_dom"/>
</dbReference>
<dbReference type="AlphaFoldDB" id="A0A7S8CE53"/>
<evidence type="ECO:0000259" key="1">
    <source>
        <dbReference type="PROSITE" id="PS51186"/>
    </source>
</evidence>
<gene>
    <name evidence="2" type="ORF">G8O30_02425</name>
</gene>
<evidence type="ECO:0000313" key="3">
    <source>
        <dbReference type="Proteomes" id="UP000593626"/>
    </source>
</evidence>
<dbReference type="PANTHER" id="PTHR43415:SF3">
    <property type="entry name" value="GNAT-FAMILY ACETYLTRANSFERASE"/>
    <property type="match status" value="1"/>
</dbReference>
<proteinExistence type="predicted"/>
<organism evidence="2 3">
    <name type="scientific">Mangrovibacillus cuniculi</name>
    <dbReference type="NCBI Taxonomy" id="2593652"/>
    <lineage>
        <taxon>Bacteria</taxon>
        <taxon>Bacillati</taxon>
        <taxon>Bacillota</taxon>
        <taxon>Bacilli</taxon>
        <taxon>Bacillales</taxon>
        <taxon>Bacillaceae</taxon>
        <taxon>Mangrovibacillus</taxon>
    </lineage>
</organism>
<dbReference type="Pfam" id="PF00583">
    <property type="entry name" value="Acetyltransf_1"/>
    <property type="match status" value="1"/>
</dbReference>
<dbReference type="CDD" id="cd04301">
    <property type="entry name" value="NAT_SF"/>
    <property type="match status" value="1"/>
</dbReference>
<dbReference type="GO" id="GO:0016747">
    <property type="term" value="F:acyltransferase activity, transferring groups other than amino-acyl groups"/>
    <property type="evidence" value="ECO:0007669"/>
    <property type="project" value="InterPro"/>
</dbReference>
<feature type="domain" description="N-acetyltransferase" evidence="1">
    <location>
        <begin position="1"/>
        <end position="165"/>
    </location>
</feature>
<accession>A0A7S8CE53</accession>
<dbReference type="Gene3D" id="3.40.630.30">
    <property type="match status" value="1"/>
</dbReference>
<dbReference type="SUPFAM" id="SSF55729">
    <property type="entry name" value="Acyl-CoA N-acyltransferases (Nat)"/>
    <property type="match status" value="1"/>
</dbReference>
<dbReference type="PROSITE" id="PS51186">
    <property type="entry name" value="GNAT"/>
    <property type="match status" value="1"/>
</dbReference>
<name>A0A7S8CE53_9BACI</name>
<sequence>MFVRECNIDDAENLVQLIGKVESSSEFMMFGAGERSVTPEGQRKMISHFQSSPNSTILLAENNNNLAGYLVVIGGDVKRKQHSALVVIGINEKFRGQGVGTLLFEEMERWAKDVPLNRLELTVVCENLSAVHLYKKMGFQVEGTKRNSLCIDGKYFDEFYMGKII</sequence>
<dbReference type="PANTHER" id="PTHR43415">
    <property type="entry name" value="SPERMIDINE N(1)-ACETYLTRANSFERASE"/>
    <property type="match status" value="1"/>
</dbReference>
<protein>
    <submittedName>
        <fullName evidence="2">GNAT family N-acetyltransferase</fullName>
    </submittedName>
</protein>
<dbReference type="EMBL" id="CP049742">
    <property type="protein sequence ID" value="QPC48330.1"/>
    <property type="molecule type" value="Genomic_DNA"/>
</dbReference>
<keyword evidence="3" id="KW-1185">Reference proteome</keyword>
<dbReference type="InterPro" id="IPR016181">
    <property type="entry name" value="Acyl_CoA_acyltransferase"/>
</dbReference>
<evidence type="ECO:0000313" key="2">
    <source>
        <dbReference type="EMBL" id="QPC48330.1"/>
    </source>
</evidence>
<keyword evidence="2" id="KW-0808">Transferase</keyword>
<dbReference type="Proteomes" id="UP000593626">
    <property type="component" value="Chromosome"/>
</dbReference>
<dbReference type="KEGG" id="mcui:G8O30_02425"/>
<reference evidence="2 3" key="1">
    <citation type="submission" date="2019-07" db="EMBL/GenBank/DDBJ databases">
        <title>Genome sequence of 2 isolates from Red Sea Mangroves.</title>
        <authorList>
            <person name="Sefrji F."/>
            <person name="Michoud G."/>
            <person name="Merlino G."/>
            <person name="Daffonchio D."/>
        </authorList>
    </citation>
    <scope>NUCLEOTIDE SEQUENCE [LARGE SCALE GENOMIC DNA]</scope>
    <source>
        <strain evidence="2 3">R1DC41</strain>
    </source>
</reference>